<gene>
    <name evidence="1" type="ORF">VPK24_08555</name>
</gene>
<dbReference type="InterPro" id="IPR032801">
    <property type="entry name" value="PXL2A/B/C"/>
</dbReference>
<dbReference type="EMBL" id="JAZAQF010000050">
    <property type="protein sequence ID" value="MFG3817687.1"/>
    <property type="molecule type" value="Genomic_DNA"/>
</dbReference>
<dbReference type="Pfam" id="PF13911">
    <property type="entry name" value="AhpC-TSA_2"/>
    <property type="match status" value="1"/>
</dbReference>
<organism evidence="1 2">
    <name type="scientific">Limnothrix redekei LRLZ20PSL1</name>
    <dbReference type="NCBI Taxonomy" id="3112953"/>
    <lineage>
        <taxon>Bacteria</taxon>
        <taxon>Bacillati</taxon>
        <taxon>Cyanobacteriota</taxon>
        <taxon>Cyanophyceae</taxon>
        <taxon>Pseudanabaenales</taxon>
        <taxon>Pseudanabaenaceae</taxon>
        <taxon>Limnothrix</taxon>
    </lineage>
</organism>
<name>A0ABW7C964_9CYAN</name>
<keyword evidence="2" id="KW-1185">Reference proteome</keyword>
<accession>A0ABW7C964</accession>
<comment type="caution">
    <text evidence="1">The sequence shown here is derived from an EMBL/GenBank/DDBJ whole genome shotgun (WGS) entry which is preliminary data.</text>
</comment>
<sequence>MNSCYPILQNCQRERVSDGAIVPVLDGCDRAAKILFIALPQLGDFDSLEYAWWLRREADRLRDHEIVLRAVGIGDRSSGEKFCDYTGFPAEALSIDPTADLHRELGLYGGLTRSWLGLRSGQSAWVNLMLMCAGLGSPGTLAEVFRGYRGDRAAPQLIADDETIDTKLLPPMKGEFFALAGGRGFQRPFELATLRLRNMVEVLSHWNRYVPDAQYMTQRGGTFVFDRAGTLLYEHRDRGILGFAANMANPLAFLDQLEPPNLNPSQAATVGDPA</sequence>
<dbReference type="RefSeq" id="WP_393012187.1">
    <property type="nucleotide sequence ID" value="NZ_JAZAQF010000050.1"/>
</dbReference>
<proteinExistence type="predicted"/>
<evidence type="ECO:0000313" key="1">
    <source>
        <dbReference type="EMBL" id="MFG3817687.1"/>
    </source>
</evidence>
<protein>
    <submittedName>
        <fullName evidence="1">Peroxiredoxin-like family protein</fullName>
    </submittedName>
</protein>
<dbReference type="Proteomes" id="UP001604335">
    <property type="component" value="Unassembled WGS sequence"/>
</dbReference>
<evidence type="ECO:0000313" key="2">
    <source>
        <dbReference type="Proteomes" id="UP001604335"/>
    </source>
</evidence>
<reference evidence="2" key="1">
    <citation type="journal article" date="2024" name="Algal Res.">
        <title>Biochemical, toxicological and genomic investigation of a high-biomass producing Limnothrix strain isolated from Italian shallow drinking water reservoir.</title>
        <authorList>
            <person name="Simonazzi M."/>
            <person name="Shishido T.K."/>
            <person name="Delbaje E."/>
            <person name="Wahlsten M."/>
            <person name="Fewer D.P."/>
            <person name="Sivonen K."/>
            <person name="Pezzolesi L."/>
            <person name="Pistocchi R."/>
        </authorList>
    </citation>
    <scope>NUCLEOTIDE SEQUENCE [LARGE SCALE GENOMIC DNA]</scope>
    <source>
        <strain evidence="2">LRLZ20PSL1</strain>
    </source>
</reference>